<name>A0ABN2SNH7_9MICO</name>
<sequence length="85" mass="9131">MMYGGFGWGWMWVGTVLLLLVLAALIVLIVRLFSTGFSARSGALPTPPNSARQIAEERLQRGEISPGEFGQIARALERPSSAAQG</sequence>
<keyword evidence="3" id="KW-1185">Reference proteome</keyword>
<dbReference type="Proteomes" id="UP001500326">
    <property type="component" value="Unassembled WGS sequence"/>
</dbReference>
<gene>
    <name evidence="2" type="ORF">GCM10009777_26210</name>
</gene>
<dbReference type="RefSeq" id="WP_344062953.1">
    <property type="nucleotide sequence ID" value="NZ_BAAAOH010000001.1"/>
</dbReference>
<evidence type="ECO:0000313" key="3">
    <source>
        <dbReference type="Proteomes" id="UP001500326"/>
    </source>
</evidence>
<dbReference type="EMBL" id="BAAAOH010000001">
    <property type="protein sequence ID" value="GAA1989737.1"/>
    <property type="molecule type" value="Genomic_DNA"/>
</dbReference>
<keyword evidence="1" id="KW-0812">Transmembrane</keyword>
<evidence type="ECO:0008006" key="4">
    <source>
        <dbReference type="Google" id="ProtNLM"/>
    </source>
</evidence>
<organism evidence="2 3">
    <name type="scientific">Microbacterium pumilum</name>
    <dbReference type="NCBI Taxonomy" id="344165"/>
    <lineage>
        <taxon>Bacteria</taxon>
        <taxon>Bacillati</taxon>
        <taxon>Actinomycetota</taxon>
        <taxon>Actinomycetes</taxon>
        <taxon>Micrococcales</taxon>
        <taxon>Microbacteriaceae</taxon>
        <taxon>Microbacterium</taxon>
    </lineage>
</organism>
<keyword evidence="1" id="KW-0472">Membrane</keyword>
<protein>
    <recommendedName>
        <fullName evidence="4">SHOCT domain-containing protein</fullName>
    </recommendedName>
</protein>
<proteinExistence type="predicted"/>
<reference evidence="2 3" key="1">
    <citation type="journal article" date="2019" name="Int. J. Syst. Evol. Microbiol.">
        <title>The Global Catalogue of Microorganisms (GCM) 10K type strain sequencing project: providing services to taxonomists for standard genome sequencing and annotation.</title>
        <authorList>
            <consortium name="The Broad Institute Genomics Platform"/>
            <consortium name="The Broad Institute Genome Sequencing Center for Infectious Disease"/>
            <person name="Wu L."/>
            <person name="Ma J."/>
        </authorList>
    </citation>
    <scope>NUCLEOTIDE SEQUENCE [LARGE SCALE GENOMIC DNA]</scope>
    <source>
        <strain evidence="2 3">JCM 14902</strain>
    </source>
</reference>
<feature type="transmembrane region" description="Helical" evidence="1">
    <location>
        <begin position="12"/>
        <end position="33"/>
    </location>
</feature>
<comment type="caution">
    <text evidence="2">The sequence shown here is derived from an EMBL/GenBank/DDBJ whole genome shotgun (WGS) entry which is preliminary data.</text>
</comment>
<accession>A0ABN2SNH7</accession>
<keyword evidence="1" id="KW-1133">Transmembrane helix</keyword>
<evidence type="ECO:0000313" key="2">
    <source>
        <dbReference type="EMBL" id="GAA1989737.1"/>
    </source>
</evidence>
<evidence type="ECO:0000256" key="1">
    <source>
        <dbReference type="SAM" id="Phobius"/>
    </source>
</evidence>